<comment type="caution">
    <text evidence="10">The sequence shown here is derived from an EMBL/GenBank/DDBJ whole genome shotgun (WGS) entry which is preliminary data.</text>
</comment>
<evidence type="ECO:0000313" key="11">
    <source>
        <dbReference type="Proteomes" id="UP000198287"/>
    </source>
</evidence>
<dbReference type="InterPro" id="IPR026590">
    <property type="entry name" value="Ssirtuin_cat_dom"/>
</dbReference>
<keyword evidence="5" id="KW-0520">NAD</keyword>
<feature type="region of interest" description="Disordered" evidence="8">
    <location>
        <begin position="321"/>
        <end position="357"/>
    </location>
</feature>
<dbReference type="GO" id="GO:0070403">
    <property type="term" value="F:NAD+ binding"/>
    <property type="evidence" value="ECO:0007669"/>
    <property type="project" value="InterPro"/>
</dbReference>
<dbReference type="PROSITE" id="PS50305">
    <property type="entry name" value="SIRTUIN"/>
    <property type="match status" value="1"/>
</dbReference>
<name>A0A226F429_FOLCA</name>
<dbReference type="PANTHER" id="PTHR11085">
    <property type="entry name" value="NAD-DEPENDENT PROTEIN DEACYLASE SIRTUIN-5, MITOCHONDRIAL-RELATED"/>
    <property type="match status" value="1"/>
</dbReference>
<keyword evidence="11" id="KW-1185">Reference proteome</keyword>
<dbReference type="GO" id="GO:0000122">
    <property type="term" value="P:negative regulation of transcription by RNA polymerase II"/>
    <property type="evidence" value="ECO:0007669"/>
    <property type="project" value="TreeGrafter"/>
</dbReference>
<keyword evidence="2" id="KW-0808">Transferase</keyword>
<dbReference type="STRING" id="158441.A0A226F429"/>
<feature type="active site" description="Proton acceptor" evidence="7">
    <location>
        <position position="133"/>
    </location>
</feature>
<dbReference type="InterPro" id="IPR003000">
    <property type="entry name" value="Sirtuin"/>
</dbReference>
<evidence type="ECO:0000259" key="9">
    <source>
        <dbReference type="PROSITE" id="PS50305"/>
    </source>
</evidence>
<sequence length="389" mass="43019">MSCNYAEGLSPYEHKGKLGIPEVFDDDETVEVKVAKLAEWIRHAKHVVVHTGAGISTAAGIPDFRGPRGVWTLEEKGLKPNVNISFDNATPTLAHMGICSLVQSGHIKYVISQNIDGLHLRSGLKRTNISELHGNMFVARCSYCDREFIRPTSVPTVGQKEIGMDCPWVKAGGRICRGKLRDNILDWEDNLPDKDLDMAEMHSTIADLSISLGTTLQIIPAGNLPLKAKKNNGKFVVVNLQPTKHHKKADLVIHTQVDKVISKIAAILGVEIQPYLPEIDPTCILQTLQDSTNSWKTRSLSDWTIAAASVSKMKSIAAAIKDNKPKSVSRKKRKTDKVNEPISDHEEEQDLFVPTRPPEKQEICLAELSRKNTEIVPNGVHPKDSNESD</sequence>
<dbReference type="EMBL" id="LNIX01000001">
    <property type="protein sequence ID" value="OXA64228.1"/>
    <property type="molecule type" value="Genomic_DNA"/>
</dbReference>
<dbReference type="EC" id="2.3.1.286" evidence="1"/>
<dbReference type="GO" id="GO:0046872">
    <property type="term" value="F:metal ion binding"/>
    <property type="evidence" value="ECO:0007669"/>
    <property type="project" value="UniProtKB-KW"/>
</dbReference>
<evidence type="ECO:0000256" key="1">
    <source>
        <dbReference type="ARBA" id="ARBA00012928"/>
    </source>
</evidence>
<dbReference type="PANTHER" id="PTHR11085:SF12">
    <property type="entry name" value="NAD-DEPENDENT PROTEIN DEACYLASE SIRTUIN-6"/>
    <property type="match status" value="1"/>
</dbReference>
<feature type="binding site" evidence="7">
    <location>
        <position position="141"/>
    </location>
    <ligand>
        <name>Zn(2+)</name>
        <dbReference type="ChEBI" id="CHEBI:29105"/>
    </ligand>
</feature>
<comment type="similarity">
    <text evidence="6">Belongs to the sirtuin family. Class IV subfamily.</text>
</comment>
<evidence type="ECO:0000256" key="2">
    <source>
        <dbReference type="ARBA" id="ARBA00022679"/>
    </source>
</evidence>
<dbReference type="FunFam" id="3.40.50.1220:FF:000038">
    <property type="entry name" value="NAD-dependent protein deacetylase sirtuin-6 isoform X2"/>
    <property type="match status" value="1"/>
</dbReference>
<dbReference type="InterPro" id="IPR029035">
    <property type="entry name" value="DHS-like_NAD/FAD-binding_dom"/>
</dbReference>
<dbReference type="Gene3D" id="2.20.28.200">
    <property type="match status" value="1"/>
</dbReference>
<dbReference type="SUPFAM" id="SSF52467">
    <property type="entry name" value="DHS-like NAD/FAD-binding domain"/>
    <property type="match status" value="1"/>
</dbReference>
<dbReference type="GO" id="GO:0046969">
    <property type="term" value="F:histone H3K9 deacetylase activity, NAD-dependent"/>
    <property type="evidence" value="ECO:0007669"/>
    <property type="project" value="TreeGrafter"/>
</dbReference>
<feature type="binding site" evidence="7">
    <location>
        <position position="144"/>
    </location>
    <ligand>
        <name>Zn(2+)</name>
        <dbReference type="ChEBI" id="CHEBI:29105"/>
    </ligand>
</feature>
<gene>
    <name evidence="10" type="ORF">Fcan01_02512</name>
</gene>
<dbReference type="GO" id="GO:0005634">
    <property type="term" value="C:nucleus"/>
    <property type="evidence" value="ECO:0007669"/>
    <property type="project" value="TreeGrafter"/>
</dbReference>
<feature type="domain" description="Deacetylase sirtuin-type" evidence="9">
    <location>
        <begin position="27"/>
        <end position="271"/>
    </location>
</feature>
<proteinExistence type="inferred from homology"/>
<dbReference type="Gene3D" id="3.40.50.1220">
    <property type="entry name" value="TPP-binding domain"/>
    <property type="match status" value="1"/>
</dbReference>
<feature type="binding site" evidence="7">
    <location>
        <position position="176"/>
    </location>
    <ligand>
        <name>Zn(2+)</name>
        <dbReference type="ChEBI" id="CHEBI:29105"/>
    </ligand>
</feature>
<dbReference type="AlphaFoldDB" id="A0A226F429"/>
<evidence type="ECO:0000256" key="8">
    <source>
        <dbReference type="SAM" id="MobiDB-lite"/>
    </source>
</evidence>
<dbReference type="GO" id="GO:0003714">
    <property type="term" value="F:transcription corepressor activity"/>
    <property type="evidence" value="ECO:0007669"/>
    <property type="project" value="TreeGrafter"/>
</dbReference>
<evidence type="ECO:0000256" key="5">
    <source>
        <dbReference type="ARBA" id="ARBA00023027"/>
    </source>
</evidence>
<keyword evidence="4 7" id="KW-0862">Zinc</keyword>
<dbReference type="OMA" id="EQCKKCR"/>
<dbReference type="Pfam" id="PF02146">
    <property type="entry name" value="SIR2"/>
    <property type="match status" value="1"/>
</dbReference>
<dbReference type="Proteomes" id="UP000198287">
    <property type="component" value="Unassembled WGS sequence"/>
</dbReference>
<organism evidence="10 11">
    <name type="scientific">Folsomia candida</name>
    <name type="common">Springtail</name>
    <dbReference type="NCBI Taxonomy" id="158441"/>
    <lineage>
        <taxon>Eukaryota</taxon>
        <taxon>Metazoa</taxon>
        <taxon>Ecdysozoa</taxon>
        <taxon>Arthropoda</taxon>
        <taxon>Hexapoda</taxon>
        <taxon>Collembola</taxon>
        <taxon>Entomobryomorpha</taxon>
        <taxon>Isotomoidea</taxon>
        <taxon>Isotomidae</taxon>
        <taxon>Proisotominae</taxon>
        <taxon>Folsomia</taxon>
    </lineage>
</organism>
<dbReference type="OrthoDB" id="2919105at2759"/>
<evidence type="ECO:0000256" key="6">
    <source>
        <dbReference type="ARBA" id="ARBA00038170"/>
    </source>
</evidence>
<protein>
    <recommendedName>
        <fullName evidence="1">protein acetyllysine N-acetyltransferase</fullName>
        <ecNumber evidence="1">2.3.1.286</ecNumber>
    </recommendedName>
</protein>
<feature type="binding site" evidence="7">
    <location>
        <position position="166"/>
    </location>
    <ligand>
        <name>Zn(2+)</name>
        <dbReference type="ChEBI" id="CHEBI:29105"/>
    </ligand>
</feature>
<evidence type="ECO:0000256" key="4">
    <source>
        <dbReference type="ARBA" id="ARBA00022833"/>
    </source>
</evidence>
<accession>A0A226F429</accession>
<evidence type="ECO:0000313" key="10">
    <source>
        <dbReference type="EMBL" id="OXA64228.1"/>
    </source>
</evidence>
<keyword evidence="3 7" id="KW-0479">Metal-binding</keyword>
<evidence type="ECO:0000256" key="7">
    <source>
        <dbReference type="PROSITE-ProRule" id="PRU00236"/>
    </source>
</evidence>
<reference evidence="10 11" key="1">
    <citation type="submission" date="2015-12" db="EMBL/GenBank/DDBJ databases">
        <title>The genome of Folsomia candida.</title>
        <authorList>
            <person name="Faddeeva A."/>
            <person name="Derks M.F."/>
            <person name="Anvar Y."/>
            <person name="Smit S."/>
            <person name="Van Straalen N."/>
            <person name="Roelofs D."/>
        </authorList>
    </citation>
    <scope>NUCLEOTIDE SEQUENCE [LARGE SCALE GENOMIC DNA]</scope>
    <source>
        <strain evidence="10 11">VU population</strain>
        <tissue evidence="10">Whole body</tissue>
    </source>
</reference>
<dbReference type="InterPro" id="IPR050134">
    <property type="entry name" value="NAD-dep_sirtuin_deacylases"/>
</dbReference>
<evidence type="ECO:0000256" key="3">
    <source>
        <dbReference type="ARBA" id="ARBA00022723"/>
    </source>
</evidence>